<geneLocation type="plasmid" evidence="2">
    <name>prgalie4872d</name>
</geneLocation>
<reference evidence="1 2" key="1">
    <citation type="submission" date="2016-09" db="EMBL/GenBank/DDBJ databases">
        <title>The complete genome sequences of Rhizobium gallicum, symbiovars gallicum and phaseoli, symbionts associated to common bean (Phaseolus vulgaris).</title>
        <authorList>
            <person name="Bustos P."/>
            <person name="Santamaria R.I."/>
            <person name="Perez-Carrascal O.M."/>
            <person name="Juarez S."/>
            <person name="Lozano L."/>
            <person name="Martinez-Flores I."/>
            <person name="Martinez-Romero E."/>
            <person name="Cevallos M."/>
            <person name="Romero D."/>
            <person name="Davila G."/>
            <person name="Gonzalez V."/>
        </authorList>
    </citation>
    <scope>NUCLEOTIDE SEQUENCE [LARGE SCALE GENOMIC DNA]</scope>
    <source>
        <strain evidence="1 2">IE4872</strain>
        <plasmid evidence="2">prgalie4872d</plasmid>
    </source>
</reference>
<evidence type="ECO:0000313" key="2">
    <source>
        <dbReference type="Proteomes" id="UP000184749"/>
    </source>
</evidence>
<dbReference type="RefSeq" id="WP_074072908.1">
    <property type="nucleotide sequence ID" value="NZ_CP017105.1"/>
</dbReference>
<sequence>MPTIMTFETGPELSSAVLDAYARLLPLCASGLQAAANPETALFDLQIRDRRSGQPTRGTENITSTLICLIGLDRAGIAPNQIGLPSEKALSAALDRMGREQALGATGLAIWANAVLDGLALGDLLARIGVSLDDRREWADRLTTMEVAWLASGLLHELGRVRNARMFDLARSAVSVLSSRYDENARLVSHASAAAPLRHRLRRQLANFADQIYAVQALGFAAVVLCDERALRLAERIAGRLTELQGSRGQWWWHYDVSSGRVAEGYPVYSVHQHAMAPMALMILRAAGGGDYSQAIERSQRWILKNELGVSLIDEEATAIWRNIERTEPAIASLGNKLLALAGRYRGSEAPSAALCINHEIRPYEWGWCLYAASLDKGGNRGRHIV</sequence>
<dbReference type="AlphaFoldDB" id="A0A1L5NY71"/>
<protein>
    <submittedName>
        <fullName evidence="1">Uncharacterized protein</fullName>
    </submittedName>
</protein>
<dbReference type="EMBL" id="CP017105">
    <property type="protein sequence ID" value="APO72786.1"/>
    <property type="molecule type" value="Genomic_DNA"/>
</dbReference>
<keyword evidence="1" id="KW-0614">Plasmid</keyword>
<proteinExistence type="predicted"/>
<gene>
    <name evidence="1" type="ORF">IE4872_PD02275</name>
</gene>
<evidence type="ECO:0000313" key="1">
    <source>
        <dbReference type="EMBL" id="APO72786.1"/>
    </source>
</evidence>
<dbReference type="OrthoDB" id="7254827at2"/>
<organism evidence="1 2">
    <name type="scientific">Rhizobium gallicum</name>
    <dbReference type="NCBI Taxonomy" id="56730"/>
    <lineage>
        <taxon>Bacteria</taxon>
        <taxon>Pseudomonadati</taxon>
        <taxon>Pseudomonadota</taxon>
        <taxon>Alphaproteobacteria</taxon>
        <taxon>Hyphomicrobiales</taxon>
        <taxon>Rhizobiaceae</taxon>
        <taxon>Rhizobium/Agrobacterium group</taxon>
        <taxon>Rhizobium</taxon>
    </lineage>
</organism>
<name>A0A1L5NY71_9HYPH</name>
<dbReference type="Proteomes" id="UP000184749">
    <property type="component" value="Plasmid pRgalIE4872d"/>
</dbReference>
<accession>A0A1L5NY71</accession>